<dbReference type="AlphaFoldDB" id="A0AAV7ZDB1"/>
<organism evidence="3 4">
    <name type="scientific">Anaeramoeba flamelloides</name>
    <dbReference type="NCBI Taxonomy" id="1746091"/>
    <lineage>
        <taxon>Eukaryota</taxon>
        <taxon>Metamonada</taxon>
        <taxon>Anaeramoebidae</taxon>
        <taxon>Anaeramoeba</taxon>
    </lineage>
</organism>
<reference evidence="3" key="1">
    <citation type="submission" date="2022-08" db="EMBL/GenBank/DDBJ databases">
        <title>Novel sulphate-reducing endosymbionts in the free-living metamonad Anaeramoeba.</title>
        <authorList>
            <person name="Jerlstrom-Hultqvist J."/>
            <person name="Cepicka I."/>
            <person name="Gallot-Lavallee L."/>
            <person name="Salas-Leiva D."/>
            <person name="Curtis B.A."/>
            <person name="Zahonova K."/>
            <person name="Pipaliya S."/>
            <person name="Dacks J."/>
            <person name="Roger A.J."/>
        </authorList>
    </citation>
    <scope>NUCLEOTIDE SEQUENCE</scope>
    <source>
        <strain evidence="3">Busselton2</strain>
    </source>
</reference>
<sequence length="358" mass="41557">MGNSSNSHNIKARHFKKYLKRLEASKLPVCIINVEGKITHITSTFLEEVGWEGKEHLFKNHKPGGVSAKFQKHFNCDTQHAIQLAGKKLLSSEEGIYTCPWEGVTQTGEQNPLWIYSTLITIKGKPYTQAIFKKRKEPENSEIQEPEEIDNAILNARVSDSQSQTSKDQSNFSEVDFDYLTNNNNSITKESQEVKTTKKIKEKENKEKENKEKENNSKPKSKDTNTHIIHDLEEESVIDDIVDQIKKKARSMNNMDCELMLMKDMNRLVSVFSESKEKLNNQIDQLELKLRSQKSKNRTKIQDTEEYYQRKYSQINKENQELKKTISELYLYIKNNQERGASLIQNLESKSIYGIKKK</sequence>
<feature type="compositionally biased region" description="Basic and acidic residues" evidence="2">
    <location>
        <begin position="190"/>
        <end position="226"/>
    </location>
</feature>
<protein>
    <recommendedName>
        <fullName evidence="5">PAS domain-containing protein</fullName>
    </recommendedName>
</protein>
<feature type="region of interest" description="Disordered" evidence="2">
    <location>
        <begin position="188"/>
        <end position="226"/>
    </location>
</feature>
<name>A0AAV7ZDB1_9EUKA</name>
<evidence type="ECO:0000256" key="1">
    <source>
        <dbReference type="SAM" id="Coils"/>
    </source>
</evidence>
<evidence type="ECO:0000313" key="3">
    <source>
        <dbReference type="EMBL" id="KAJ3438727.1"/>
    </source>
</evidence>
<gene>
    <name evidence="3" type="ORF">M0812_14740</name>
</gene>
<evidence type="ECO:0008006" key="5">
    <source>
        <dbReference type="Google" id="ProtNLM"/>
    </source>
</evidence>
<comment type="caution">
    <text evidence="3">The sequence shown here is derived from an EMBL/GenBank/DDBJ whole genome shotgun (WGS) entry which is preliminary data.</text>
</comment>
<proteinExistence type="predicted"/>
<evidence type="ECO:0000256" key="2">
    <source>
        <dbReference type="SAM" id="MobiDB-lite"/>
    </source>
</evidence>
<accession>A0AAV7ZDB1</accession>
<dbReference type="EMBL" id="JANTQA010000032">
    <property type="protein sequence ID" value="KAJ3438727.1"/>
    <property type="molecule type" value="Genomic_DNA"/>
</dbReference>
<evidence type="ECO:0000313" key="4">
    <source>
        <dbReference type="Proteomes" id="UP001146793"/>
    </source>
</evidence>
<dbReference type="Proteomes" id="UP001146793">
    <property type="component" value="Unassembled WGS sequence"/>
</dbReference>
<keyword evidence="1" id="KW-0175">Coiled coil</keyword>
<feature type="coiled-coil region" evidence="1">
    <location>
        <begin position="269"/>
        <end position="296"/>
    </location>
</feature>